<evidence type="ECO:0000256" key="2">
    <source>
        <dbReference type="ARBA" id="ARBA00022527"/>
    </source>
</evidence>
<keyword evidence="4 7" id="KW-0547">Nucleotide-binding</keyword>
<feature type="region of interest" description="Disordered" evidence="8">
    <location>
        <begin position="15"/>
        <end position="54"/>
    </location>
</feature>
<dbReference type="InterPro" id="IPR017441">
    <property type="entry name" value="Protein_kinase_ATP_BS"/>
</dbReference>
<feature type="compositionally biased region" description="Polar residues" evidence="8">
    <location>
        <begin position="541"/>
        <end position="550"/>
    </location>
</feature>
<evidence type="ECO:0000256" key="6">
    <source>
        <dbReference type="ARBA" id="ARBA00022840"/>
    </source>
</evidence>
<dbReference type="SUPFAM" id="SSF56112">
    <property type="entry name" value="Protein kinase-like (PK-like)"/>
    <property type="match status" value="1"/>
</dbReference>
<dbReference type="CDD" id="cd07840">
    <property type="entry name" value="STKc_CDK9_like"/>
    <property type="match status" value="1"/>
</dbReference>
<dbReference type="FunFam" id="3.30.200.20:FF:000021">
    <property type="entry name" value="probable serine/threonine-protein kinase At1g54610"/>
    <property type="match status" value="1"/>
</dbReference>
<keyword evidence="6 7" id="KW-0067">ATP-binding</keyword>
<protein>
    <recommendedName>
        <fullName evidence="9">Protein kinase domain-containing protein</fullName>
    </recommendedName>
</protein>
<dbReference type="Pfam" id="PF00069">
    <property type="entry name" value="Pkinase"/>
    <property type="match status" value="1"/>
</dbReference>
<evidence type="ECO:0000256" key="5">
    <source>
        <dbReference type="ARBA" id="ARBA00022777"/>
    </source>
</evidence>
<evidence type="ECO:0000259" key="9">
    <source>
        <dbReference type="PROSITE" id="PS50011"/>
    </source>
</evidence>
<gene>
    <name evidence="10" type="ORF">AQUCO_07300007v1</name>
</gene>
<evidence type="ECO:0000256" key="1">
    <source>
        <dbReference type="ARBA" id="ARBA00006485"/>
    </source>
</evidence>
<dbReference type="InterPro" id="IPR000719">
    <property type="entry name" value="Prot_kinase_dom"/>
</dbReference>
<reference evidence="10 11" key="1">
    <citation type="submission" date="2017-09" db="EMBL/GenBank/DDBJ databases">
        <title>WGS assembly of Aquilegia coerulea Goldsmith.</title>
        <authorList>
            <person name="Hodges S."/>
            <person name="Kramer E."/>
            <person name="Nordborg M."/>
            <person name="Tomkins J."/>
            <person name="Borevitz J."/>
            <person name="Derieg N."/>
            <person name="Yan J."/>
            <person name="Mihaltcheva S."/>
            <person name="Hayes R.D."/>
            <person name="Rokhsar D."/>
        </authorList>
    </citation>
    <scope>NUCLEOTIDE SEQUENCE [LARGE SCALE GENOMIC DNA]</scope>
    <source>
        <strain evidence="11">cv. Goldsmith</strain>
    </source>
</reference>
<dbReference type="GO" id="GO:0005524">
    <property type="term" value="F:ATP binding"/>
    <property type="evidence" value="ECO:0007669"/>
    <property type="project" value="UniProtKB-UniRule"/>
</dbReference>
<dbReference type="InterPro" id="IPR008271">
    <property type="entry name" value="Ser/Thr_kinase_AS"/>
</dbReference>
<keyword evidence="3" id="KW-0808">Transferase</keyword>
<dbReference type="InterPro" id="IPR011009">
    <property type="entry name" value="Kinase-like_dom_sf"/>
</dbReference>
<evidence type="ECO:0000256" key="8">
    <source>
        <dbReference type="SAM" id="MobiDB-lite"/>
    </source>
</evidence>
<feature type="binding site" evidence="7">
    <location>
        <position position="220"/>
    </location>
    <ligand>
        <name>ATP</name>
        <dbReference type="ChEBI" id="CHEBI:30616"/>
    </ligand>
</feature>
<dbReference type="EMBL" id="KZ305090">
    <property type="protein sequence ID" value="PIA28026.1"/>
    <property type="molecule type" value="Genomic_DNA"/>
</dbReference>
<dbReference type="GO" id="GO:0032968">
    <property type="term" value="P:positive regulation of transcription elongation by RNA polymerase II"/>
    <property type="evidence" value="ECO:0007669"/>
    <property type="project" value="TreeGrafter"/>
</dbReference>
<dbReference type="AlphaFoldDB" id="A0A2G5C9Q1"/>
<dbReference type="PANTHER" id="PTHR24056">
    <property type="entry name" value="CELL DIVISION PROTEIN KINASE"/>
    <property type="match status" value="1"/>
</dbReference>
<dbReference type="PROSITE" id="PS00108">
    <property type="entry name" value="PROTEIN_KINASE_ST"/>
    <property type="match status" value="1"/>
</dbReference>
<feature type="region of interest" description="Disordered" evidence="8">
    <location>
        <begin position="119"/>
        <end position="144"/>
    </location>
</feature>
<feature type="domain" description="Protein kinase" evidence="9">
    <location>
        <begin position="191"/>
        <end position="473"/>
    </location>
</feature>
<feature type="compositionally biased region" description="Polar residues" evidence="8">
    <location>
        <begin position="562"/>
        <end position="574"/>
    </location>
</feature>
<dbReference type="GO" id="GO:0005634">
    <property type="term" value="C:nucleus"/>
    <property type="evidence" value="ECO:0007669"/>
    <property type="project" value="TreeGrafter"/>
</dbReference>
<dbReference type="GO" id="GO:0008353">
    <property type="term" value="F:RNA polymerase II CTD heptapeptide repeat kinase activity"/>
    <property type="evidence" value="ECO:0007669"/>
    <property type="project" value="TreeGrafter"/>
</dbReference>
<dbReference type="OrthoDB" id="28397at2759"/>
<dbReference type="FunFam" id="1.10.510.10:FF:000043">
    <property type="entry name" value="probable serine/threonine-protein kinase At1g54610"/>
    <property type="match status" value="1"/>
</dbReference>
<evidence type="ECO:0000313" key="11">
    <source>
        <dbReference type="Proteomes" id="UP000230069"/>
    </source>
</evidence>
<feature type="compositionally biased region" description="Basic and acidic residues" evidence="8">
    <location>
        <begin position="633"/>
        <end position="645"/>
    </location>
</feature>
<feature type="region of interest" description="Disordered" evidence="8">
    <location>
        <begin position="562"/>
        <end position="646"/>
    </location>
</feature>
<dbReference type="GO" id="GO:0000307">
    <property type="term" value="C:cyclin-dependent protein kinase holoenzyme complex"/>
    <property type="evidence" value="ECO:0007669"/>
    <property type="project" value="TreeGrafter"/>
</dbReference>
<evidence type="ECO:0000313" key="10">
    <source>
        <dbReference type="EMBL" id="PIA28026.1"/>
    </source>
</evidence>
<dbReference type="InParanoid" id="A0A2G5C9Q1"/>
<keyword evidence="11" id="KW-1185">Reference proteome</keyword>
<evidence type="ECO:0000256" key="3">
    <source>
        <dbReference type="ARBA" id="ARBA00022679"/>
    </source>
</evidence>
<evidence type="ECO:0000256" key="7">
    <source>
        <dbReference type="PROSITE-ProRule" id="PRU10141"/>
    </source>
</evidence>
<dbReference type="PANTHER" id="PTHR24056:SF397">
    <property type="entry name" value="OS11G0242500 PROTEIN"/>
    <property type="match status" value="1"/>
</dbReference>
<accession>A0A2G5C9Q1</accession>
<dbReference type="Gene3D" id="1.10.510.10">
    <property type="entry name" value="Transferase(Phosphotransferase) domain 1"/>
    <property type="match status" value="1"/>
</dbReference>
<proteinExistence type="inferred from homology"/>
<dbReference type="PROSITE" id="PS00107">
    <property type="entry name" value="PROTEIN_KINASE_ATP"/>
    <property type="match status" value="1"/>
</dbReference>
<organism evidence="10 11">
    <name type="scientific">Aquilegia coerulea</name>
    <name type="common">Rocky mountain columbine</name>
    <dbReference type="NCBI Taxonomy" id="218851"/>
    <lineage>
        <taxon>Eukaryota</taxon>
        <taxon>Viridiplantae</taxon>
        <taxon>Streptophyta</taxon>
        <taxon>Embryophyta</taxon>
        <taxon>Tracheophyta</taxon>
        <taxon>Spermatophyta</taxon>
        <taxon>Magnoliopsida</taxon>
        <taxon>Ranunculales</taxon>
        <taxon>Ranunculaceae</taxon>
        <taxon>Thalictroideae</taxon>
        <taxon>Aquilegia</taxon>
    </lineage>
</organism>
<keyword evidence="2" id="KW-0723">Serine/threonine-protein kinase</keyword>
<dbReference type="Proteomes" id="UP000230069">
    <property type="component" value="Unassembled WGS sequence"/>
</dbReference>
<comment type="similarity">
    <text evidence="1">Belongs to the protein kinase superfamily. CMGC Ser/Thr protein kinase family. CDC2/CDKX subfamily.</text>
</comment>
<dbReference type="SMART" id="SM00220">
    <property type="entry name" value="S_TKc"/>
    <property type="match status" value="1"/>
</dbReference>
<dbReference type="Gene3D" id="3.30.200.20">
    <property type="entry name" value="Phosphorylase Kinase, domain 1"/>
    <property type="match status" value="1"/>
</dbReference>
<dbReference type="STRING" id="218851.A0A2G5C9Q1"/>
<feature type="compositionally biased region" description="Basic and acidic residues" evidence="8">
    <location>
        <begin position="15"/>
        <end position="36"/>
    </location>
</feature>
<dbReference type="InterPro" id="IPR050108">
    <property type="entry name" value="CDK"/>
</dbReference>
<evidence type="ECO:0000256" key="4">
    <source>
        <dbReference type="ARBA" id="ARBA00022741"/>
    </source>
</evidence>
<feature type="compositionally biased region" description="Basic and acidic residues" evidence="8">
    <location>
        <begin position="515"/>
        <end position="534"/>
    </location>
</feature>
<dbReference type="PROSITE" id="PS50011">
    <property type="entry name" value="PROTEIN_KINASE_DOM"/>
    <property type="match status" value="1"/>
</dbReference>
<feature type="region of interest" description="Disordered" evidence="8">
    <location>
        <begin position="500"/>
        <end position="550"/>
    </location>
</feature>
<sequence length="710" mass="78331">MGCICSKAALLASSKRHDNISKKNNKDNKKKNDSRKLSSNRSSVVPSKRDDDINDDDNIIIATAVEQQGDDDDDDANGTARLIVSPLDDDEDNAAASTSTSTSPALLLLSSLEAIHNDSATTTTTNKAHQRRPTKVTVGTKGDQNRQQLTRIISMPNGTKGEHVAAGWPSWLSSVAPEAIKGWLPRTAESFQILQKIGKGTYSTVYRAQDLQTSKVVALKKVRFVNMDPDSVRFMAREISILRRLDHPNVMKLEGLVTSRMSSTFYLVFEYMEHDLSGLAARSSGIKLTESQIKCYMQQLLYGLEHCHSRDVLHRDIKGSNLLIDNNGILRISDFGLGTVVHPGPLTSRVVTLWYRPPELLLGATEYGAAVDLWSIGCILAELLFGKPIMPGRTEVEQLHKIFKLCGSPSEECWSKSKLPNATSFKPKRPYRRCVSETFKDFPPSSLALLDVLLAIEPENRGSAASALQSEFFKTEPLPCDPSNLPKYPPSKEMDMKLRNEQARRQKTSATRGSGSDHRKGSSRDAKEMPRQDIKPLPLQSGDSKPKSNSAKYIIQECESGNTQNGISHSSQLIPPNAFGSSFKKKDDGSLAGSKKAFGSSARSSGRLDSHGGRSTHSHWPGHSLNRANSSHKQGDGISCKDSKMVRGSKKKILQYSGPLMPLGTNIDEMLKEHERQIQDVVRRTRLDRAKTKNYNENVSIKNAASPPNR</sequence>
<keyword evidence="5" id="KW-0418">Kinase</keyword>
<name>A0A2G5C9Q1_AQUCA</name>